<feature type="domain" description="C2H2-type" evidence="7">
    <location>
        <begin position="644"/>
        <end position="666"/>
    </location>
</feature>
<evidence type="ECO:0000259" key="8">
    <source>
        <dbReference type="PROSITE" id="PS50805"/>
    </source>
</evidence>
<dbReference type="Gene3D" id="3.30.160.60">
    <property type="entry name" value="Classic Zinc Finger"/>
    <property type="match status" value="4"/>
</dbReference>
<dbReference type="PROSITE" id="PS50805">
    <property type="entry name" value="KRAB"/>
    <property type="match status" value="1"/>
</dbReference>
<proteinExistence type="predicted"/>
<reference evidence="9" key="1">
    <citation type="submission" date="2022-12" db="EMBL/GenBank/DDBJ databases">
        <authorList>
            <person name="Alioto T."/>
            <person name="Alioto T."/>
            <person name="Gomez Garrido J."/>
        </authorList>
    </citation>
    <scope>NUCLEOTIDE SEQUENCE</scope>
</reference>
<keyword evidence="4" id="KW-0862">Zinc</keyword>
<evidence type="ECO:0000256" key="4">
    <source>
        <dbReference type="ARBA" id="ARBA00022833"/>
    </source>
</evidence>
<dbReference type="PANTHER" id="PTHR24381">
    <property type="entry name" value="ZINC FINGER PROTEIN"/>
    <property type="match status" value="1"/>
</dbReference>
<organism evidence="9 10">
    <name type="scientific">Podarcis lilfordi</name>
    <name type="common">Lilford's wall lizard</name>
    <dbReference type="NCBI Taxonomy" id="74358"/>
    <lineage>
        <taxon>Eukaryota</taxon>
        <taxon>Metazoa</taxon>
        <taxon>Chordata</taxon>
        <taxon>Craniata</taxon>
        <taxon>Vertebrata</taxon>
        <taxon>Euteleostomi</taxon>
        <taxon>Lepidosauria</taxon>
        <taxon>Squamata</taxon>
        <taxon>Bifurcata</taxon>
        <taxon>Unidentata</taxon>
        <taxon>Episquamata</taxon>
        <taxon>Laterata</taxon>
        <taxon>Lacertibaenia</taxon>
        <taxon>Lacertidae</taxon>
        <taxon>Podarcis</taxon>
    </lineage>
</organism>
<evidence type="ECO:0000256" key="6">
    <source>
        <dbReference type="SAM" id="MobiDB-lite"/>
    </source>
</evidence>
<feature type="domain" description="C2H2-type" evidence="7">
    <location>
        <begin position="884"/>
        <end position="911"/>
    </location>
</feature>
<feature type="region of interest" description="Disordered" evidence="6">
    <location>
        <begin position="508"/>
        <end position="562"/>
    </location>
</feature>
<dbReference type="GO" id="GO:0008270">
    <property type="term" value="F:zinc ion binding"/>
    <property type="evidence" value="ECO:0007669"/>
    <property type="project" value="UniProtKB-KW"/>
</dbReference>
<dbReference type="SMART" id="SM00349">
    <property type="entry name" value="KRAB"/>
    <property type="match status" value="1"/>
</dbReference>
<evidence type="ECO:0000256" key="5">
    <source>
        <dbReference type="PROSITE-ProRule" id="PRU00042"/>
    </source>
</evidence>
<feature type="domain" description="C2H2-type" evidence="7">
    <location>
        <begin position="940"/>
        <end position="967"/>
    </location>
</feature>
<feature type="domain" description="C2H2-type" evidence="7">
    <location>
        <begin position="728"/>
        <end position="755"/>
    </location>
</feature>
<keyword evidence="2" id="KW-0677">Repeat</keyword>
<feature type="domain" description="KRAB" evidence="8">
    <location>
        <begin position="192"/>
        <end position="263"/>
    </location>
</feature>
<dbReference type="Pfam" id="PF01352">
    <property type="entry name" value="KRAB"/>
    <property type="match status" value="1"/>
</dbReference>
<keyword evidence="3 5" id="KW-0863">Zinc-finger</keyword>
<dbReference type="CDD" id="cd07765">
    <property type="entry name" value="KRAB_A-box"/>
    <property type="match status" value="1"/>
</dbReference>
<evidence type="ECO:0000256" key="1">
    <source>
        <dbReference type="ARBA" id="ARBA00022723"/>
    </source>
</evidence>
<evidence type="ECO:0000313" key="10">
    <source>
        <dbReference type="Proteomes" id="UP001178461"/>
    </source>
</evidence>
<dbReference type="InterPro" id="IPR036051">
    <property type="entry name" value="KRAB_dom_sf"/>
</dbReference>
<protein>
    <submittedName>
        <fullName evidence="9">Finger 282-like isoform X1</fullName>
    </submittedName>
</protein>
<feature type="domain" description="C2H2-type" evidence="7">
    <location>
        <begin position="671"/>
        <end position="694"/>
    </location>
</feature>
<dbReference type="SMART" id="SM00355">
    <property type="entry name" value="ZnF_C2H2"/>
    <property type="match status" value="10"/>
</dbReference>
<dbReference type="SUPFAM" id="SSF109640">
    <property type="entry name" value="KRAB domain (Kruppel-associated box)"/>
    <property type="match status" value="1"/>
</dbReference>
<dbReference type="SUPFAM" id="SSF57667">
    <property type="entry name" value="beta-beta-alpha zinc fingers"/>
    <property type="match status" value="5"/>
</dbReference>
<evidence type="ECO:0000256" key="2">
    <source>
        <dbReference type="ARBA" id="ARBA00022737"/>
    </source>
</evidence>
<gene>
    <name evidence="9" type="ORF">PODLI_1B006583</name>
</gene>
<dbReference type="Proteomes" id="UP001178461">
    <property type="component" value="Chromosome 12"/>
</dbReference>
<keyword evidence="1" id="KW-0479">Metal-binding</keyword>
<dbReference type="PROSITE" id="PS00028">
    <property type="entry name" value="ZINC_FINGER_C2H2_1"/>
    <property type="match status" value="7"/>
</dbReference>
<sequence>MRLLGFPPGRRCGGSAPAQFGLRRFPPPPRPLPPSAARLVCLSLSGAMAGGAPVQAMECDAEPRSLLPFQSLVNLKQATTREMQVQTSEASMWAAVAAIQAIDKTVDNHTMRLLRLEGRMGSTEKKLGACQKTSTEVETQLESKWAALGTLTEEYRQLQKRLENVENLLKNRNFWILRFPPGVKGETPKVPVTFDDLSVHFNEKEWGDLDELQKELYKTVMKSNYEMLVSLDYAVAKPEILTRIEQGEELCEKGLGDSEGSGVPEQLDADCPAAPVDVSLWLKQEVEESQNGEAKLPEETSNGCHMGSPMDTVESSSWIKEEVEEVRFAPEDVQERDLSHKGSLEYQTVTVDEEHIAEPQEGMCAQEPLFLGEGPSTGPAPFLTWVDAAGDMEHVLREQHRGRFYEMMEEILSTKREDNNSYINRERYRTLIEEVKEAKRLRSKKGKHYRRLRRFNVLNIGEEEKLVVPVSPGHTEVVYFVQYEDLFDILHAAHVAIGHGGRTRMLKELSPEQETSAETQEDGSRRKPDLLIDLSGRTTPPSPGHSLACGAEPGAQPQPTKEEPENFMQELYSYLDCGKRFGHKRSLLDHEAPHPFQCLECHKSFGWEDERQPDSHPPATCPECTQRLRKKRSSLAHVADAQPFACATCGATFSQWSMQLLHQKCHGPHSHSCGDCGAGAGSAQELQRHRRAHAVVGRAHSCLNCPCSFLSSSELAAHRRTHTSSWPFTCSWCQSTFASRKVLSEHQELHVAAARKVLPHVKLSFSFNWREFLAEQMKHCLHSSCSPRQALAELLQKNSELWPYPCAECGTHFFNQWALANHRCSPSPKPHAQVMAGGGSVLWQGAGADLPPAAFQCPSCGLGFPQEESLAQHLPRHSGEGRPFQCPHCKNSYLCKEALAGHVQSHFTWRPAHCYICDRDFAQPEELVEHLSTHVVEHPYKCGRCHKSFLSPFLLGKHFQQEHAALG</sequence>
<feature type="region of interest" description="Disordered" evidence="6">
    <location>
        <begin position="289"/>
        <end position="312"/>
    </location>
</feature>
<dbReference type="EMBL" id="OX395137">
    <property type="protein sequence ID" value="CAI5789310.1"/>
    <property type="molecule type" value="Genomic_DNA"/>
</dbReference>
<feature type="domain" description="C2H2-type" evidence="7">
    <location>
        <begin position="855"/>
        <end position="882"/>
    </location>
</feature>
<evidence type="ECO:0000313" key="9">
    <source>
        <dbReference type="EMBL" id="CAI5789310.1"/>
    </source>
</evidence>
<evidence type="ECO:0000256" key="3">
    <source>
        <dbReference type="ARBA" id="ARBA00022771"/>
    </source>
</evidence>
<dbReference type="GO" id="GO:0000981">
    <property type="term" value="F:DNA-binding transcription factor activity, RNA polymerase II-specific"/>
    <property type="evidence" value="ECO:0007669"/>
    <property type="project" value="TreeGrafter"/>
</dbReference>
<keyword evidence="10" id="KW-1185">Reference proteome</keyword>
<evidence type="ECO:0000259" key="7">
    <source>
        <dbReference type="PROSITE" id="PS50157"/>
    </source>
</evidence>
<dbReference type="GO" id="GO:0005634">
    <property type="term" value="C:nucleus"/>
    <property type="evidence" value="ECO:0007669"/>
    <property type="project" value="UniProtKB-SubCell"/>
</dbReference>
<accession>A0AA35PKK5</accession>
<dbReference type="AlphaFoldDB" id="A0AA35PKK5"/>
<feature type="domain" description="C2H2-type" evidence="7">
    <location>
        <begin position="700"/>
        <end position="727"/>
    </location>
</feature>
<feature type="domain" description="C2H2-type" evidence="7">
    <location>
        <begin position="912"/>
        <end position="939"/>
    </location>
</feature>
<dbReference type="PROSITE" id="PS50157">
    <property type="entry name" value="ZINC_FINGER_C2H2_2"/>
    <property type="match status" value="8"/>
</dbReference>
<dbReference type="InterPro" id="IPR013087">
    <property type="entry name" value="Znf_C2H2_type"/>
</dbReference>
<dbReference type="GO" id="GO:0000977">
    <property type="term" value="F:RNA polymerase II transcription regulatory region sequence-specific DNA binding"/>
    <property type="evidence" value="ECO:0007669"/>
    <property type="project" value="TreeGrafter"/>
</dbReference>
<dbReference type="InterPro" id="IPR036236">
    <property type="entry name" value="Znf_C2H2_sf"/>
</dbReference>
<name>A0AA35PKK5_9SAUR</name>
<dbReference type="PANTHER" id="PTHR24381:SF269">
    <property type="entry name" value="ZINC FINGER PROTEIN 398"/>
    <property type="match status" value="1"/>
</dbReference>
<dbReference type="InterPro" id="IPR001909">
    <property type="entry name" value="KRAB"/>
</dbReference>
<dbReference type="Gene3D" id="6.10.140.140">
    <property type="match status" value="1"/>
</dbReference>